<reference evidence="8 9" key="1">
    <citation type="submission" date="2024-04" db="EMBL/GenBank/DDBJ databases">
        <title>genome sequences of Mucor flavus KT1a and Helicostylum pulchrum KT1b strains isolation_sourced from the surface of a dry-aged beef.</title>
        <authorList>
            <person name="Toyotome T."/>
            <person name="Hosono M."/>
            <person name="Torimaru M."/>
            <person name="Fukuda K."/>
            <person name="Mikami N."/>
        </authorList>
    </citation>
    <scope>NUCLEOTIDE SEQUENCE [LARGE SCALE GENOMIC DNA]</scope>
    <source>
        <strain evidence="8 9">KT1b</strain>
    </source>
</reference>
<keyword evidence="2" id="KW-0926">Vacuole</keyword>
<dbReference type="EMBL" id="BAABUJ010000042">
    <property type="protein sequence ID" value="GAA5805128.1"/>
    <property type="molecule type" value="Genomic_DNA"/>
</dbReference>
<feature type="domain" description="SPX" evidence="7">
    <location>
        <begin position="1"/>
        <end position="297"/>
    </location>
</feature>
<dbReference type="InterPro" id="IPR004331">
    <property type="entry name" value="SPX_dom"/>
</dbReference>
<keyword evidence="4 6" id="KW-1133">Transmembrane helix</keyword>
<evidence type="ECO:0000256" key="1">
    <source>
        <dbReference type="ARBA" id="ARBA00004128"/>
    </source>
</evidence>
<protein>
    <recommendedName>
        <fullName evidence="7">SPX domain-containing protein</fullName>
    </recommendedName>
</protein>
<dbReference type="PROSITE" id="PS51382">
    <property type="entry name" value="SPX"/>
    <property type="match status" value="1"/>
</dbReference>
<organism evidence="8 9">
    <name type="scientific">Helicostylum pulchrum</name>
    <dbReference type="NCBI Taxonomy" id="562976"/>
    <lineage>
        <taxon>Eukaryota</taxon>
        <taxon>Fungi</taxon>
        <taxon>Fungi incertae sedis</taxon>
        <taxon>Mucoromycota</taxon>
        <taxon>Mucoromycotina</taxon>
        <taxon>Mucoromycetes</taxon>
        <taxon>Mucorales</taxon>
        <taxon>Mucorineae</taxon>
        <taxon>Mucoraceae</taxon>
        <taxon>Helicostylum</taxon>
    </lineage>
</organism>
<dbReference type="InterPro" id="IPR042267">
    <property type="entry name" value="VTC_sf"/>
</dbReference>
<feature type="transmembrane region" description="Helical" evidence="6">
    <location>
        <begin position="572"/>
        <end position="592"/>
    </location>
</feature>
<evidence type="ECO:0000313" key="9">
    <source>
        <dbReference type="Proteomes" id="UP001476247"/>
    </source>
</evidence>
<feature type="transmembrane region" description="Helical" evidence="6">
    <location>
        <begin position="599"/>
        <end position="617"/>
    </location>
</feature>
<gene>
    <name evidence="8" type="ORF">HPULCUR_010641</name>
</gene>
<dbReference type="InterPro" id="IPR051572">
    <property type="entry name" value="VTC_Complex_Subunit"/>
</dbReference>
<sequence>MKFGQHLHQNQFSPWKNEYINYDQLKHFLKERQQCASGWTGADEHYFSKTLLVTELDKVKGFIHQKMKQAGADDRKVADLIQFININDIGFYKILKKHDKWTGFSLLVRYDDMHQQFQSFIKQMDSIKRKESLKEPVHTDSNNKPATTTTTKYWVHADNLAEVQAILLFHLPAFSDIINTVYFDNPTSFILYSDLLERNEEAELIRARWCGTTNANMDIYFERKIHQESWLHNKGSSTTDRFKISQPQVETYLALGHDNNNQTSKRIFQSMQKNKLRSTLRTYHHRTTYSANKSLRVSVDNKLTFIKEQSTTWKRNDVGDDYPFEHLNREQVNYFPYAVLEIKTTNNASVPEWLTHLVETSQLLYEVPYFSKYMHGISFFFREKIPLLPWWLGEMNIDIRKKSSYATIQSQHSMGGPCLVIEPPPLPDYTSPPPPHNKEEQDDKKIYNNITSSCTLLDDSHIGLTNTYARSSIMNQKSEVSAYQQFLNCTAVTKLKALKIKYTEGGQPKCENYVSMMSWLYAKVTNNQRVLQSPQYGSIPTTSTTEQQIMPKKGKLKKKVEPKLFFSNERTFISWLQFSALLLSVSLGLLNFGDSISKGSGGFFILLAVVLAVYAQLRFQYRAWQIRFRGDSRFDDIYGPAVLCIVLVIALFVNLALRVNQPIPQDPSLFGQQTNKTLATNDTTVVDRGRIVEMEDEDQKMRY</sequence>
<feature type="transmembrane region" description="Helical" evidence="6">
    <location>
        <begin position="637"/>
        <end position="657"/>
    </location>
</feature>
<proteinExistence type="predicted"/>
<comment type="subcellular location">
    <subcellularLocation>
        <location evidence="1">Vacuole membrane</location>
        <topology evidence="1">Multi-pass membrane protein</topology>
    </subcellularLocation>
</comment>
<evidence type="ECO:0000256" key="4">
    <source>
        <dbReference type="ARBA" id="ARBA00022989"/>
    </source>
</evidence>
<evidence type="ECO:0000313" key="8">
    <source>
        <dbReference type="EMBL" id="GAA5805128.1"/>
    </source>
</evidence>
<comment type="caution">
    <text evidence="8">The sequence shown here is derived from an EMBL/GenBank/DDBJ whole genome shotgun (WGS) entry which is preliminary data.</text>
</comment>
<dbReference type="Gene3D" id="3.20.100.30">
    <property type="entry name" value="VTC, catalytic tunnel domain"/>
    <property type="match status" value="1"/>
</dbReference>
<evidence type="ECO:0000259" key="7">
    <source>
        <dbReference type="PROSITE" id="PS51382"/>
    </source>
</evidence>
<accession>A0ABP9YDU6</accession>
<dbReference type="PANTHER" id="PTHR46140">
    <property type="entry name" value="VACUOLAR TRANSPORTER CHAPERONE 1-RELATED"/>
    <property type="match status" value="1"/>
</dbReference>
<keyword evidence="9" id="KW-1185">Reference proteome</keyword>
<dbReference type="InterPro" id="IPR018966">
    <property type="entry name" value="VTC_domain"/>
</dbReference>
<dbReference type="InterPro" id="IPR003807">
    <property type="entry name" value="DUF202"/>
</dbReference>
<keyword evidence="5 6" id="KW-0472">Membrane</keyword>
<name>A0ABP9YDU6_9FUNG</name>
<evidence type="ECO:0000256" key="6">
    <source>
        <dbReference type="SAM" id="Phobius"/>
    </source>
</evidence>
<evidence type="ECO:0000256" key="2">
    <source>
        <dbReference type="ARBA" id="ARBA00022554"/>
    </source>
</evidence>
<keyword evidence="3 6" id="KW-0812">Transmembrane</keyword>
<dbReference type="Pfam" id="PF09359">
    <property type="entry name" value="VTC"/>
    <property type="match status" value="1"/>
</dbReference>
<dbReference type="Proteomes" id="UP001476247">
    <property type="component" value="Unassembled WGS sequence"/>
</dbReference>
<dbReference type="PANTHER" id="PTHR46140:SF1">
    <property type="entry name" value="VACUOLAR TRANSPORTER CHAPERONE COMPLEX SUBUNIT 4-RELATED"/>
    <property type="match status" value="1"/>
</dbReference>
<evidence type="ECO:0000256" key="3">
    <source>
        <dbReference type="ARBA" id="ARBA00022692"/>
    </source>
</evidence>
<dbReference type="Pfam" id="PF02656">
    <property type="entry name" value="DUF202"/>
    <property type="match status" value="1"/>
</dbReference>
<evidence type="ECO:0000256" key="5">
    <source>
        <dbReference type="ARBA" id="ARBA00023136"/>
    </source>
</evidence>